<dbReference type="Gene3D" id="6.10.250.660">
    <property type="match status" value="1"/>
</dbReference>
<protein>
    <submittedName>
        <fullName evidence="1">Unannotated protein</fullName>
    </submittedName>
</protein>
<sequence length="187" mass="21374">MSFAFSKSGSKLGYVPSQVDQFLATARQQYLDPQSQIMDAADVRSARFELVKDGYSISAVDTAMEKLEDVFAERELERTFGLVGHTDFKLLLDEGLQLLRDRAGRAKGKRFSKRNWPNRGYNRKQVDAFCSRISTHLNQGEELTVKEVRLAVFKTQRSGYAEYQVDAFIEKLVEVLQRESILSKHRG</sequence>
<dbReference type="NCBIfam" id="TIGR03544">
    <property type="entry name" value="DivI1A_domain"/>
    <property type="match status" value="2"/>
</dbReference>
<proteinExistence type="predicted"/>
<reference evidence="1" key="1">
    <citation type="submission" date="2020-05" db="EMBL/GenBank/DDBJ databases">
        <authorList>
            <person name="Chiriac C."/>
            <person name="Salcher M."/>
            <person name="Ghai R."/>
            <person name="Kavagutti S V."/>
        </authorList>
    </citation>
    <scope>NUCLEOTIDE SEQUENCE</scope>
</reference>
<dbReference type="InterPro" id="IPR019933">
    <property type="entry name" value="DivIVA_domain"/>
</dbReference>
<organism evidence="1">
    <name type="scientific">freshwater metagenome</name>
    <dbReference type="NCBI Taxonomy" id="449393"/>
    <lineage>
        <taxon>unclassified sequences</taxon>
        <taxon>metagenomes</taxon>
        <taxon>ecological metagenomes</taxon>
    </lineage>
</organism>
<accession>A0A6J6P1B5</accession>
<dbReference type="EMBL" id="CAEZXL010000127">
    <property type="protein sequence ID" value="CAB4690383.1"/>
    <property type="molecule type" value="Genomic_DNA"/>
</dbReference>
<name>A0A6J6P1B5_9ZZZZ</name>
<dbReference type="AlphaFoldDB" id="A0A6J6P1B5"/>
<evidence type="ECO:0000313" key="1">
    <source>
        <dbReference type="EMBL" id="CAB4690383.1"/>
    </source>
</evidence>
<gene>
    <name evidence="1" type="ORF">UFOPK2373_00761</name>
</gene>